<protein>
    <submittedName>
        <fullName evidence="6">DHH phosphoesterase</fullName>
    </submittedName>
</protein>
<dbReference type="PANTHER" id="PTHR12112">
    <property type="entry name" value="BNIP - RELATED"/>
    <property type="match status" value="1"/>
</dbReference>
<evidence type="ECO:0000256" key="2">
    <source>
        <dbReference type="ARBA" id="ARBA00022723"/>
    </source>
</evidence>
<keyword evidence="4" id="KW-0464">Manganese</keyword>
<dbReference type="Proteomes" id="UP001304895">
    <property type="component" value="Unassembled WGS sequence"/>
</dbReference>
<dbReference type="InterPro" id="IPR038222">
    <property type="entry name" value="DHHA2_dom_sf"/>
</dbReference>
<comment type="caution">
    <text evidence="6">The sequence shown here is derived from an EMBL/GenBank/DDBJ whole genome shotgun (WGS) entry which is preliminary data.</text>
</comment>
<gene>
    <name evidence="6" type="ORF">BT67DRAFT_489490</name>
</gene>
<proteinExistence type="predicted"/>
<evidence type="ECO:0000313" key="7">
    <source>
        <dbReference type="Proteomes" id="UP001304895"/>
    </source>
</evidence>
<dbReference type="EMBL" id="MU853432">
    <property type="protein sequence ID" value="KAK4130725.1"/>
    <property type="molecule type" value="Genomic_DNA"/>
</dbReference>
<dbReference type="SUPFAM" id="SSF64182">
    <property type="entry name" value="DHH phosphoesterases"/>
    <property type="match status" value="1"/>
</dbReference>
<evidence type="ECO:0000313" key="6">
    <source>
        <dbReference type="EMBL" id="KAK4130725.1"/>
    </source>
</evidence>
<keyword evidence="3" id="KW-0378">Hydrolase</keyword>
<dbReference type="Gene3D" id="3.10.310.20">
    <property type="entry name" value="DHHA2 domain"/>
    <property type="match status" value="1"/>
</dbReference>
<evidence type="ECO:0000256" key="1">
    <source>
        <dbReference type="ARBA" id="ARBA00001936"/>
    </source>
</evidence>
<sequence>MPPRTSLQAFLTTARSALSGPPAQRPSPLIFVVGNESADLDSICSALLFAYFRTHTPPHTLHIPLSNLPKADLALRPELNAVLNPAGLSPNDLITLSDLPRDGLDPRDTRWLLVDHNVLTGDLAGPFSDQIIGCVDHHDDEGAIPHSLPPDQPRIFAKCGSCMSLVLTHCQPTWDRLSTSSSAAAAADAASSAAIDAALAHVALAPILIDTTNLTSTDKTTACDRHAAALAEAKLQDAAAPARDRAAYFAQLTALKNAIGGLPYRDILRKDYKRWREGALTLGVSTVVQGLAYVLREVGDRAALLAALRAWAAEQGLDVAAVMTVSRPGGVFARELLVWGLNPDGVRAVRGFVDRCGATLGLESWEGAALDGGDGVGEWRVCWRQRGIEFSRKQVAPMLREAMRESSRL</sequence>
<dbReference type="InterPro" id="IPR001667">
    <property type="entry name" value="DDH_dom"/>
</dbReference>
<keyword evidence="2" id="KW-0479">Metal-binding</keyword>
<dbReference type="InterPro" id="IPR038763">
    <property type="entry name" value="DHH_sf"/>
</dbReference>
<dbReference type="AlphaFoldDB" id="A0AAN6UD18"/>
<dbReference type="GO" id="GO:0004309">
    <property type="term" value="F:exopolyphosphatase activity"/>
    <property type="evidence" value="ECO:0007669"/>
    <property type="project" value="TreeGrafter"/>
</dbReference>
<reference evidence="6" key="2">
    <citation type="submission" date="2023-05" db="EMBL/GenBank/DDBJ databases">
        <authorList>
            <consortium name="Lawrence Berkeley National Laboratory"/>
            <person name="Steindorff A."/>
            <person name="Hensen N."/>
            <person name="Bonometti L."/>
            <person name="Westerberg I."/>
            <person name="Brannstrom I.O."/>
            <person name="Guillou S."/>
            <person name="Cros-Aarteil S."/>
            <person name="Calhoun S."/>
            <person name="Haridas S."/>
            <person name="Kuo A."/>
            <person name="Mondo S."/>
            <person name="Pangilinan J."/>
            <person name="Riley R."/>
            <person name="Labutti K."/>
            <person name="Andreopoulos B."/>
            <person name="Lipzen A."/>
            <person name="Chen C."/>
            <person name="Yanf M."/>
            <person name="Daum C."/>
            <person name="Ng V."/>
            <person name="Clum A."/>
            <person name="Ohm R."/>
            <person name="Martin F."/>
            <person name="Silar P."/>
            <person name="Natvig D."/>
            <person name="Lalanne C."/>
            <person name="Gautier V."/>
            <person name="Ament-Velasquez S.L."/>
            <person name="Kruys A."/>
            <person name="Hutchinson M.I."/>
            <person name="Powell A.J."/>
            <person name="Barry K."/>
            <person name="Miller A.N."/>
            <person name="Grigoriev I.V."/>
            <person name="Debuchy R."/>
            <person name="Gladieux P."/>
            <person name="Thoren M.H."/>
            <person name="Johannesson H."/>
        </authorList>
    </citation>
    <scope>NUCLEOTIDE SEQUENCE</scope>
    <source>
        <strain evidence="6">CBS 123565</strain>
    </source>
</reference>
<keyword evidence="7" id="KW-1185">Reference proteome</keyword>
<dbReference type="Pfam" id="PF02833">
    <property type="entry name" value="DHHA2"/>
    <property type="match status" value="1"/>
</dbReference>
<accession>A0AAN6UD18</accession>
<feature type="domain" description="DHHA2" evidence="5">
    <location>
        <begin position="249"/>
        <end position="403"/>
    </location>
</feature>
<dbReference type="InterPro" id="IPR004097">
    <property type="entry name" value="DHHA2"/>
</dbReference>
<comment type="cofactor">
    <cofactor evidence="1">
        <name>Mn(2+)</name>
        <dbReference type="ChEBI" id="CHEBI:29035"/>
    </cofactor>
</comment>
<reference evidence="6" key="1">
    <citation type="journal article" date="2023" name="Mol. Phylogenet. Evol.">
        <title>Genome-scale phylogeny and comparative genomics of the fungal order Sordariales.</title>
        <authorList>
            <person name="Hensen N."/>
            <person name="Bonometti L."/>
            <person name="Westerberg I."/>
            <person name="Brannstrom I.O."/>
            <person name="Guillou S."/>
            <person name="Cros-Aarteil S."/>
            <person name="Calhoun S."/>
            <person name="Haridas S."/>
            <person name="Kuo A."/>
            <person name="Mondo S."/>
            <person name="Pangilinan J."/>
            <person name="Riley R."/>
            <person name="LaButti K."/>
            <person name="Andreopoulos B."/>
            <person name="Lipzen A."/>
            <person name="Chen C."/>
            <person name="Yan M."/>
            <person name="Daum C."/>
            <person name="Ng V."/>
            <person name="Clum A."/>
            <person name="Steindorff A."/>
            <person name="Ohm R.A."/>
            <person name="Martin F."/>
            <person name="Silar P."/>
            <person name="Natvig D.O."/>
            <person name="Lalanne C."/>
            <person name="Gautier V."/>
            <person name="Ament-Velasquez S.L."/>
            <person name="Kruys A."/>
            <person name="Hutchinson M.I."/>
            <person name="Powell A.J."/>
            <person name="Barry K."/>
            <person name="Miller A.N."/>
            <person name="Grigoriev I.V."/>
            <person name="Debuchy R."/>
            <person name="Gladieux P."/>
            <person name="Hiltunen Thoren M."/>
            <person name="Johannesson H."/>
        </authorList>
    </citation>
    <scope>NUCLEOTIDE SEQUENCE</scope>
    <source>
        <strain evidence="6">CBS 123565</strain>
    </source>
</reference>
<evidence type="ECO:0000256" key="4">
    <source>
        <dbReference type="ARBA" id="ARBA00023211"/>
    </source>
</evidence>
<evidence type="ECO:0000259" key="5">
    <source>
        <dbReference type="SMART" id="SM01131"/>
    </source>
</evidence>
<dbReference type="SMART" id="SM01131">
    <property type="entry name" value="DHHA2"/>
    <property type="match status" value="1"/>
</dbReference>
<dbReference type="Pfam" id="PF01368">
    <property type="entry name" value="DHH"/>
    <property type="match status" value="1"/>
</dbReference>
<dbReference type="Gene3D" id="3.90.1640.10">
    <property type="entry name" value="inorganic pyrophosphatase (n-terminal core)"/>
    <property type="match status" value="1"/>
</dbReference>
<organism evidence="6 7">
    <name type="scientific">Trichocladium antarcticum</name>
    <dbReference type="NCBI Taxonomy" id="1450529"/>
    <lineage>
        <taxon>Eukaryota</taxon>
        <taxon>Fungi</taxon>
        <taxon>Dikarya</taxon>
        <taxon>Ascomycota</taxon>
        <taxon>Pezizomycotina</taxon>
        <taxon>Sordariomycetes</taxon>
        <taxon>Sordariomycetidae</taxon>
        <taxon>Sordariales</taxon>
        <taxon>Chaetomiaceae</taxon>
        <taxon>Trichocladium</taxon>
    </lineage>
</organism>
<dbReference type="GO" id="GO:0005737">
    <property type="term" value="C:cytoplasm"/>
    <property type="evidence" value="ECO:0007669"/>
    <property type="project" value="InterPro"/>
</dbReference>
<evidence type="ECO:0000256" key="3">
    <source>
        <dbReference type="ARBA" id="ARBA00022801"/>
    </source>
</evidence>
<name>A0AAN6UD18_9PEZI</name>
<dbReference type="GO" id="GO:0046872">
    <property type="term" value="F:metal ion binding"/>
    <property type="evidence" value="ECO:0007669"/>
    <property type="project" value="UniProtKB-KW"/>
</dbReference>
<dbReference type="PANTHER" id="PTHR12112:SF39">
    <property type="entry name" value="EG:152A3.5 PROTEIN (FBGN0003116_PN PROTEIN)"/>
    <property type="match status" value="1"/>
</dbReference>